<dbReference type="Proteomes" id="UP000799439">
    <property type="component" value="Unassembled WGS sequence"/>
</dbReference>
<evidence type="ECO:0000313" key="7">
    <source>
        <dbReference type="EMBL" id="KAF2154998.1"/>
    </source>
</evidence>
<dbReference type="SMART" id="SM00355">
    <property type="entry name" value="ZnF_C2H2"/>
    <property type="match status" value="1"/>
</dbReference>
<dbReference type="OrthoDB" id="6077919at2759"/>
<evidence type="ECO:0000256" key="3">
    <source>
        <dbReference type="ARBA" id="ARBA00022833"/>
    </source>
</evidence>
<dbReference type="Gene3D" id="3.30.160.60">
    <property type="entry name" value="Classic Zinc Finger"/>
    <property type="match status" value="1"/>
</dbReference>
<feature type="domain" description="C2H2-type" evidence="6">
    <location>
        <begin position="30"/>
        <end position="57"/>
    </location>
</feature>
<dbReference type="FunFam" id="3.30.160.60:FF:000065">
    <property type="entry name" value="B-cell CLL/lymphoma 6, member B"/>
    <property type="match status" value="1"/>
</dbReference>
<dbReference type="InterPro" id="IPR036236">
    <property type="entry name" value="Znf_C2H2_sf"/>
</dbReference>
<dbReference type="GO" id="GO:0008270">
    <property type="term" value="F:zinc ion binding"/>
    <property type="evidence" value="ECO:0007669"/>
    <property type="project" value="UniProtKB-KW"/>
</dbReference>
<dbReference type="AlphaFoldDB" id="A0A9P4J9P6"/>
<sequence>MQRHSGGESNQPLLTKTGRIKKSRKGLRVHTCEICGKVYTRNEHLRRHQMLHADSTESSNRSTILHSEEADHGGDNDAQSTHADLEAGSLFHELVDYSLFDHGSPFESASDPVSTMAAPFYVSPTPPAGEIEVLERSFMETLYLDFQYRQFTKKSKRASEIASSKDTCCLTQWKHMLSFPDISTAEFQRRHKIMAYQLAAIFPTNDKAQVYIDAFWTKIHPHLELFESIRSLERSVSTPNQSLWLIVMALGAATSGSAQDRRLSLIFAEDARTSLCSDITLDTQDCSVDWLRTTLLLDIYTTFYSQSLDEHPSASLALSVTALAPLDGNSSAAEHKAYSLASRFRQLRSALLLRQSELWSFQASSAERPFETLVFDLAERAPLHDLMIIAGESFLNGEKVSQSEYQVAQSKLDHWLKDNNTTSDAIVVARKLLDYTSDPRHDLRGCPWRDRALHLACLTIWALHLESSETVQSAMPEGSRLQRNLYGCERRGCLETEMLDTLDAIGLGGTTRSLRLVK</sequence>
<organism evidence="7 8">
    <name type="scientific">Myriangium duriaei CBS 260.36</name>
    <dbReference type="NCBI Taxonomy" id="1168546"/>
    <lineage>
        <taxon>Eukaryota</taxon>
        <taxon>Fungi</taxon>
        <taxon>Dikarya</taxon>
        <taxon>Ascomycota</taxon>
        <taxon>Pezizomycotina</taxon>
        <taxon>Dothideomycetes</taxon>
        <taxon>Dothideomycetidae</taxon>
        <taxon>Myriangiales</taxon>
        <taxon>Myriangiaceae</taxon>
        <taxon>Myriangium</taxon>
    </lineage>
</organism>
<evidence type="ECO:0000256" key="4">
    <source>
        <dbReference type="PROSITE-ProRule" id="PRU00042"/>
    </source>
</evidence>
<proteinExistence type="predicted"/>
<keyword evidence="1" id="KW-0479">Metal-binding</keyword>
<dbReference type="SUPFAM" id="SSF57667">
    <property type="entry name" value="beta-beta-alpha zinc fingers"/>
    <property type="match status" value="1"/>
</dbReference>
<dbReference type="InterPro" id="IPR013087">
    <property type="entry name" value="Znf_C2H2_type"/>
</dbReference>
<dbReference type="EMBL" id="ML996083">
    <property type="protein sequence ID" value="KAF2154998.1"/>
    <property type="molecule type" value="Genomic_DNA"/>
</dbReference>
<dbReference type="PROSITE" id="PS50157">
    <property type="entry name" value="ZINC_FINGER_C2H2_2"/>
    <property type="match status" value="1"/>
</dbReference>
<evidence type="ECO:0000256" key="1">
    <source>
        <dbReference type="ARBA" id="ARBA00022723"/>
    </source>
</evidence>
<evidence type="ECO:0000256" key="5">
    <source>
        <dbReference type="SAM" id="MobiDB-lite"/>
    </source>
</evidence>
<keyword evidence="8" id="KW-1185">Reference proteome</keyword>
<evidence type="ECO:0000313" key="8">
    <source>
        <dbReference type="Proteomes" id="UP000799439"/>
    </source>
</evidence>
<dbReference type="PROSITE" id="PS00028">
    <property type="entry name" value="ZINC_FINGER_C2H2_1"/>
    <property type="match status" value="1"/>
</dbReference>
<comment type="caution">
    <text evidence="7">The sequence shown here is derived from an EMBL/GenBank/DDBJ whole genome shotgun (WGS) entry which is preliminary data.</text>
</comment>
<gene>
    <name evidence="7" type="ORF">K461DRAFT_105725</name>
</gene>
<keyword evidence="3" id="KW-0862">Zinc</keyword>
<protein>
    <recommendedName>
        <fullName evidence="6">C2H2-type domain-containing protein</fullName>
    </recommendedName>
</protein>
<accession>A0A9P4J9P6</accession>
<evidence type="ECO:0000259" key="6">
    <source>
        <dbReference type="PROSITE" id="PS50157"/>
    </source>
</evidence>
<feature type="region of interest" description="Disordered" evidence="5">
    <location>
        <begin position="1"/>
        <end position="22"/>
    </location>
</feature>
<evidence type="ECO:0000256" key="2">
    <source>
        <dbReference type="ARBA" id="ARBA00022771"/>
    </source>
</evidence>
<name>A0A9P4J9P6_9PEZI</name>
<reference evidence="7" key="1">
    <citation type="journal article" date="2020" name="Stud. Mycol.">
        <title>101 Dothideomycetes genomes: a test case for predicting lifestyles and emergence of pathogens.</title>
        <authorList>
            <person name="Haridas S."/>
            <person name="Albert R."/>
            <person name="Binder M."/>
            <person name="Bloem J."/>
            <person name="Labutti K."/>
            <person name="Salamov A."/>
            <person name="Andreopoulos B."/>
            <person name="Baker S."/>
            <person name="Barry K."/>
            <person name="Bills G."/>
            <person name="Bluhm B."/>
            <person name="Cannon C."/>
            <person name="Castanera R."/>
            <person name="Culley D."/>
            <person name="Daum C."/>
            <person name="Ezra D."/>
            <person name="Gonzalez J."/>
            <person name="Henrissat B."/>
            <person name="Kuo A."/>
            <person name="Liang C."/>
            <person name="Lipzen A."/>
            <person name="Lutzoni F."/>
            <person name="Magnuson J."/>
            <person name="Mondo S."/>
            <person name="Nolan M."/>
            <person name="Ohm R."/>
            <person name="Pangilinan J."/>
            <person name="Park H.-J."/>
            <person name="Ramirez L."/>
            <person name="Alfaro M."/>
            <person name="Sun H."/>
            <person name="Tritt A."/>
            <person name="Yoshinaga Y."/>
            <person name="Zwiers L.-H."/>
            <person name="Turgeon B."/>
            <person name="Goodwin S."/>
            <person name="Spatafora J."/>
            <person name="Crous P."/>
            <person name="Grigoriev I."/>
        </authorList>
    </citation>
    <scope>NUCLEOTIDE SEQUENCE</scope>
    <source>
        <strain evidence="7">CBS 260.36</strain>
    </source>
</reference>
<dbReference type="Pfam" id="PF00096">
    <property type="entry name" value="zf-C2H2"/>
    <property type="match status" value="1"/>
</dbReference>
<keyword evidence="2 4" id="KW-0863">Zinc-finger</keyword>